<dbReference type="Gene3D" id="1.50.10.10">
    <property type="match status" value="1"/>
</dbReference>
<sequence>MKKLTIIFISLLLFGCKTRQTGRIDRQALVERNNPHVTKFDNLSSLSVGNGNFAFTADATGLQTFPELYAKGVPLGTQSQWGWHSFPNPNGYTPEEALKEYDFRGKKELYSVQFSEKGRQHDAANWLRANPHRLHLGNIGFELTKKDGSLVQPGEIEAVDQYLDLWTGTIRSSFKVNGELVTVRTAVHPSKDRVAVDVSSPLIKQGLLKINLRFSYPTGNHTDDACDRTVPEKHRTEIVSQNQNGYVIKRTLDGTSYYVSLKVSEKATLNEKDKHYLVLAPESDHFSFTCEFTDSAAATLNDKPATAFAESSGYWQNFWKRGGAADFSRATDPRAKELERRVILSQYLMAIQSSGMYPPQETGLTYNSWFGKFHLEMHWWHAVHFALWNRIDLLERSMDWYAKAYPVAKSIAGRQGFDGARWMKMTDPSGAEAPSSVGSFLIWQQPHFIYMAELIYRDHPTDEVIKKYGFLVEETAKFMASFTTYDQQKDRYSLKGIIAAQETHRASETINPPFEISYWHYAMSIAQKWRERAGQKRNAEWDRIIAKLPPLASKDGLYLASENATDTYEDIRFTSDHPAVLGAVGILPQNKLIRSDYMSNTLNWIVKNWNWEETWGWDYPMLAMCAARLNEPAKAVDGLLMDKRTNTYLLNGHNYQDARLRVYLPGNGGLLTAVAMMCAGWDGNEAQTPGFPKDGTWNVVWEDLKPMP</sequence>
<dbReference type="InterPro" id="IPR008928">
    <property type="entry name" value="6-hairpin_glycosidase_sf"/>
</dbReference>
<name>A0A2U2PGT1_9SPHI</name>
<accession>A0A2U2PGT1</accession>
<dbReference type="GO" id="GO:0005975">
    <property type="term" value="P:carbohydrate metabolic process"/>
    <property type="evidence" value="ECO:0007669"/>
    <property type="project" value="InterPro"/>
</dbReference>
<organism evidence="1 2">
    <name type="scientific">Pararcticibacter amylolyticus</name>
    <dbReference type="NCBI Taxonomy" id="2173175"/>
    <lineage>
        <taxon>Bacteria</taxon>
        <taxon>Pseudomonadati</taxon>
        <taxon>Bacteroidota</taxon>
        <taxon>Sphingobacteriia</taxon>
        <taxon>Sphingobacteriales</taxon>
        <taxon>Sphingobacteriaceae</taxon>
        <taxon>Pararcticibacter</taxon>
    </lineage>
</organism>
<dbReference type="InterPro" id="IPR012341">
    <property type="entry name" value="6hp_glycosidase-like_sf"/>
</dbReference>
<dbReference type="OrthoDB" id="127395at2"/>
<comment type="caution">
    <text evidence="1">The sequence shown here is derived from an EMBL/GenBank/DDBJ whole genome shotgun (WGS) entry which is preliminary data.</text>
</comment>
<protein>
    <recommendedName>
        <fullName evidence="3">Glycoside hydrolase family 65</fullName>
    </recommendedName>
</protein>
<reference evidence="1 2" key="1">
    <citation type="submission" date="2018-04" db="EMBL/GenBank/DDBJ databases">
        <title>Pedobacter chongqingensis sp. nov., isolated from a rottenly hemp rope.</title>
        <authorList>
            <person name="Cai Y."/>
        </authorList>
    </citation>
    <scope>NUCLEOTIDE SEQUENCE [LARGE SCALE GENOMIC DNA]</scope>
    <source>
        <strain evidence="1 2">FJ4-8</strain>
    </source>
</reference>
<evidence type="ECO:0000313" key="1">
    <source>
        <dbReference type="EMBL" id="PWG80593.1"/>
    </source>
</evidence>
<dbReference type="EMBL" id="QEAS01000008">
    <property type="protein sequence ID" value="PWG80593.1"/>
    <property type="molecule type" value="Genomic_DNA"/>
</dbReference>
<dbReference type="RefSeq" id="WP_109415880.1">
    <property type="nucleotide sequence ID" value="NZ_QEAS01000008.1"/>
</dbReference>
<dbReference type="Proteomes" id="UP000245647">
    <property type="component" value="Unassembled WGS sequence"/>
</dbReference>
<keyword evidence="2" id="KW-1185">Reference proteome</keyword>
<evidence type="ECO:0008006" key="3">
    <source>
        <dbReference type="Google" id="ProtNLM"/>
    </source>
</evidence>
<dbReference type="AlphaFoldDB" id="A0A2U2PGT1"/>
<dbReference type="PROSITE" id="PS51257">
    <property type="entry name" value="PROKAR_LIPOPROTEIN"/>
    <property type="match status" value="1"/>
</dbReference>
<evidence type="ECO:0000313" key="2">
    <source>
        <dbReference type="Proteomes" id="UP000245647"/>
    </source>
</evidence>
<dbReference type="SUPFAM" id="SSF48208">
    <property type="entry name" value="Six-hairpin glycosidases"/>
    <property type="match status" value="1"/>
</dbReference>
<gene>
    <name evidence="1" type="ORF">DDR33_11215</name>
</gene>
<proteinExistence type="predicted"/>